<dbReference type="Gene3D" id="3.40.50.410">
    <property type="entry name" value="von Willebrand factor, type A domain"/>
    <property type="match status" value="1"/>
</dbReference>
<dbReference type="EMBL" id="HBGY01006225">
    <property type="protein sequence ID" value="CAD9563077.1"/>
    <property type="molecule type" value="Transcribed_RNA"/>
</dbReference>
<feature type="compositionally biased region" description="Acidic residues" evidence="3">
    <location>
        <begin position="2076"/>
        <end position="2098"/>
    </location>
</feature>
<feature type="compositionally biased region" description="Basic and acidic residues" evidence="3">
    <location>
        <begin position="1853"/>
        <end position="1862"/>
    </location>
</feature>
<protein>
    <recommendedName>
        <fullName evidence="4">VWFA domain-containing protein</fullName>
    </recommendedName>
</protein>
<proteinExistence type="predicted"/>
<feature type="region of interest" description="Disordered" evidence="3">
    <location>
        <begin position="1716"/>
        <end position="2289"/>
    </location>
</feature>
<sequence>MGSAGNKSYDVLKVEEMLSEKVAFARETFAAVVQTATLDKEIVTVENQLSVEDMENLRPASVKAVDLVKGLLNKWADVQTSQLIEFWCACEEISLIREFCTMLLNLKYGTTAISSTDLHQLITRTKYFIELAVAQTLWSPSMLRPYQTFTWAAEGGNVPRENLLHLMKCILPLMMNFASHHIWCNSFDDIECLSLSLISPSFWKYDTDDTQHFAPANVKAFAKAGPLRFRQPVQIELLLRLFSKTHSNVPRLTLENSEVRAKQACTVMSQLVRHCTMLQGGNHQRASVPTLVYQFVSLIDALSHEFRSHDTSKRLILLVLSPEKCDSSVSFESEVKSLLDDCANACFINVVDTLVLPLLNILCPSLSSRSTKWSKEQDFILAWVYLGLLQLHLLLPSAPLDPARKPAAKVTQWEEYLTNLGSQLAAFRWDSRQACGDDASADLEALDLLDKAERASAKKLVQSKKIVERPDNAPPFIQLFRDLHGFAKTTANINKVLELALSLGEISSDKVIISKEMNWQDTTCAFLSRVSKHYAVYEDVIVPYINAVRNIQWGLRELAAENKARNNSSSKDDTSTLKNLLSFPINGCFEDCMGASSLCSVLSLSETYEQDSKVKKKKNTVLFASIARLEMFVRYRGRLDKQSLLVAQDFFNFIVDGWRRTECDAEALEEVPESGKDIFSDKSDAKKHEESEEEAELRLLREQFPDHSSEFNKIIENVEDPHSIDDDDSADDQGIKSNTSIVATLAPEQVRYLCNVHKIIFDEEVQKVDDACRMRSFIWGYDAAAEFVKDTEWTETIPEDMTTCVGAQMMGIAVNTGCTRGTVHKREHVSAYAIDFHHDPNPMEVCKAEACLSNFLIRVNQLLRAFPGHAVLVAIAQVSERVRQLDISTVPLGKVLSGLEVILRKAQEWEQHSSERVTLGQPLKEISKLVAQWRKLELSSWKPLLDFCERRQEERVQRHWMRIHALLFGNSNLKDDGLIELKGSSLLERSPSWVWKGLGEAFSQNAKSSSWKTDSDDYLLKLMQLFDTFLLTGSIGEFSKRLEYVYSFANQILSEFEESEMRTLSPQWKLGRILYSMWAYYSKFVDIVENTKTSLRQPIEKRLSDEVRIAKWDEQSYYSLAESTEKSHKKLMSIIKEYEEVLLMRVSKVLENDFLHGVRSSSDSPDTQPITMIPGKDILFPRLKIYEKEDNQPSQAKVQSTLIHLEKDRQWVALNEDNPAIDATKHVRDIRKYSKKMQKLILEAETVPSWAKAGSTEATDVCDAIFERIDTLRLKSATKPVKQRALVDLFKILKKHGYSSMKWSVPPEIRQMSSILQLPSSKKLFKGCLQSELLCFDNAENYFQRSNVELGRLRNEVAMFGSQYMSQREMDIMLGFSEHGLFMLCQQRCMIDKVAACMRETESLLEALNFAPDCSAPSHQGEICKAVSRFFDERNGAVESLRQLSLLFRTCAPAIASSTRDLIRDASFIVDDCADRAEAIKCQMSQSKHRLLSKELLQCTYEAKGDIDLMVNDLIACAEKCANHNALPRSVFDSSLNHLRSASIAASACKASEEIASLVDASNPSSLQAFMEILSSAVESSLLGMQGLSKHSREVRSDEKEDDTSEDAFVSLWEGHKCMAVEWASINLDRSNEALRDLIEKIKSVSEKNELSSSDFKLCVGLSTDAASLSMQLFNSCRSRLHETVSFYRSAAKLTYVLLRVFRVLVSKGFCADDVAEGEGDGEGDVSGMKFEDDVEGTGMGEGDGKNDVSDQIENEEQLLGLKNDEPQTEDGQNKESRELEEEEAEKGMEMEGNFDGDMYDMPDKEKNEEEAEPEGEEELDREMGDGDDQKDDVVDEKIWDSDEEEDNNNEQQEEKFEKDSKMNSSEPIEDEMRTKDEDEQAQSKEDGNEPPAATPLESKENAEADEKDTEADNNEEQSFNEDTEDKYEENAGVDVRGEEENDDGEDNMELDDDLNLDGGEENEDENDEGVEGGDLQDEDEEMNGEGDETFESLAEGMDEEEEQEDEDSNSDVEDQAVNPTSAGETQPENEEEQNDETPGMEEDPPGAEENETAKPDSKDAHGVASQSGKSNINQPDDDDNDEEEAKDDGPGEGDEEEMNNKSEENATENPSDGAGTSDDTGNGNLNEGSTEQESKMEAPNPFRNPGDAEKFWHEKLNIADESAKEEAELCEQDQKDADGSDDKNPSGTFEFTNGQQGSTTQVLGDVAEEDAAQLEKNMEDHEDDQDQEENTGMTNETEVDDEQDRETKSKGERAEEKKRSRDNCKKEKDASDLSPEKEHGMNDNDGDVSMASVENIEEESENDDYISDSDFQKNKVVTDLAQLKFDDQAETSNIDIDSDMLLQARDGALRSEISDSRKQWMEISAKNNHLSRRLCEKLRLVMEPLVATKLQGDYRTGKRINMKRVISYVASGFRKDKIWLRRTKPAKRNYRVLLAVDNSESMQKSGAGEIALSALATLANGMSQLEIGDLGVASFGEEMKLLHQFQRPWTSESGTSIVSNLKFDEKRTRTASCVESALGAMENASGNSSQQLMFIISDGRIERDNRQSLRRLVREMTERNVLLVMMIVEGGGKKESIVNMKEVSFENGKPKVKHFIEDYPFPYYMVLDDMGTLPEVLGDALRQWFEMLAQLQSGGFGR</sequence>
<feature type="compositionally biased region" description="Acidic residues" evidence="3">
    <location>
        <begin position="1938"/>
        <end position="2015"/>
    </location>
</feature>
<organism evidence="5">
    <name type="scientific">Leptocylindrus danicus</name>
    <dbReference type="NCBI Taxonomy" id="163516"/>
    <lineage>
        <taxon>Eukaryota</taxon>
        <taxon>Sar</taxon>
        <taxon>Stramenopiles</taxon>
        <taxon>Ochrophyta</taxon>
        <taxon>Bacillariophyta</taxon>
        <taxon>Coscinodiscophyceae</taxon>
        <taxon>Chaetocerotophycidae</taxon>
        <taxon>Leptocylindrales</taxon>
        <taxon>Leptocylindraceae</taxon>
        <taxon>Leptocylindrus</taxon>
    </lineage>
</organism>
<dbReference type="InterPro" id="IPR036465">
    <property type="entry name" value="vWFA_dom_sf"/>
</dbReference>
<dbReference type="GO" id="GO:0005524">
    <property type="term" value="F:ATP binding"/>
    <property type="evidence" value="ECO:0007669"/>
    <property type="project" value="UniProtKB-KW"/>
</dbReference>
<feature type="compositionally biased region" description="Basic and acidic residues" evidence="3">
    <location>
        <begin position="1832"/>
        <end position="1841"/>
    </location>
</feature>
<evidence type="ECO:0000256" key="2">
    <source>
        <dbReference type="ARBA" id="ARBA00022840"/>
    </source>
</evidence>
<keyword evidence="1" id="KW-0547">Nucleotide-binding</keyword>
<accession>A0A7S2K0T1</accession>
<feature type="compositionally biased region" description="Basic and acidic residues" evidence="3">
    <location>
        <begin position="2147"/>
        <end position="2185"/>
    </location>
</feature>
<feature type="compositionally biased region" description="Polar residues" evidence="3">
    <location>
        <begin position="2118"/>
        <end position="2132"/>
    </location>
</feature>
<feature type="compositionally biased region" description="Acidic residues" evidence="3">
    <location>
        <begin position="2221"/>
        <end position="2230"/>
    </location>
</feature>
<gene>
    <name evidence="5" type="ORF">LDAN0321_LOCUS3824</name>
</gene>
<feature type="compositionally biased region" description="Basic and acidic residues" evidence="3">
    <location>
        <begin position="2052"/>
        <end position="2062"/>
    </location>
</feature>
<evidence type="ECO:0000313" key="5">
    <source>
        <dbReference type="EMBL" id="CAD9563077.1"/>
    </source>
</evidence>
<feature type="domain" description="VWFA" evidence="4">
    <location>
        <begin position="2432"/>
        <end position="2622"/>
    </location>
</feature>
<feature type="compositionally biased region" description="Polar residues" evidence="3">
    <location>
        <begin position="2186"/>
        <end position="2203"/>
    </location>
</feature>
<dbReference type="InterPro" id="IPR002035">
    <property type="entry name" value="VWF_A"/>
</dbReference>
<dbReference type="GO" id="GO:0000027">
    <property type="term" value="P:ribosomal large subunit assembly"/>
    <property type="evidence" value="ECO:0007669"/>
    <property type="project" value="TreeGrafter"/>
</dbReference>
<evidence type="ECO:0000256" key="3">
    <source>
        <dbReference type="SAM" id="MobiDB-lite"/>
    </source>
</evidence>
<feature type="compositionally biased region" description="Polar residues" evidence="3">
    <location>
        <begin position="2018"/>
        <end position="2027"/>
    </location>
</feature>
<dbReference type="GO" id="GO:0005634">
    <property type="term" value="C:nucleus"/>
    <property type="evidence" value="ECO:0007669"/>
    <property type="project" value="TreeGrafter"/>
</dbReference>
<dbReference type="SUPFAM" id="SSF53300">
    <property type="entry name" value="vWA-like"/>
    <property type="match status" value="1"/>
</dbReference>
<evidence type="ECO:0000256" key="1">
    <source>
        <dbReference type="ARBA" id="ARBA00022741"/>
    </source>
</evidence>
<dbReference type="PROSITE" id="PS50234">
    <property type="entry name" value="VWFA"/>
    <property type="match status" value="1"/>
</dbReference>
<feature type="compositionally biased region" description="Acidic residues" evidence="3">
    <location>
        <begin position="1809"/>
        <end position="1831"/>
    </location>
</feature>
<feature type="compositionally biased region" description="Basic and acidic residues" evidence="3">
    <location>
        <begin position="2246"/>
        <end position="2283"/>
    </location>
</feature>
<keyword evidence="2" id="KW-0067">ATP-binding</keyword>
<feature type="compositionally biased region" description="Basic and acidic residues" evidence="3">
    <location>
        <begin position="1871"/>
        <end position="1888"/>
    </location>
</feature>
<feature type="compositionally biased region" description="Acidic residues" evidence="3">
    <location>
        <begin position="2028"/>
        <end position="2051"/>
    </location>
</feature>
<dbReference type="GO" id="GO:0030687">
    <property type="term" value="C:preribosome, large subunit precursor"/>
    <property type="evidence" value="ECO:0007669"/>
    <property type="project" value="TreeGrafter"/>
</dbReference>
<dbReference type="PANTHER" id="PTHR48103">
    <property type="entry name" value="MIDASIN-RELATED"/>
    <property type="match status" value="1"/>
</dbReference>
<evidence type="ECO:0000259" key="4">
    <source>
        <dbReference type="PROSITE" id="PS50234"/>
    </source>
</evidence>
<dbReference type="GO" id="GO:0000055">
    <property type="term" value="P:ribosomal large subunit export from nucleus"/>
    <property type="evidence" value="ECO:0007669"/>
    <property type="project" value="TreeGrafter"/>
</dbReference>
<feature type="compositionally biased region" description="Polar residues" evidence="3">
    <location>
        <begin position="2065"/>
        <end position="2075"/>
    </location>
</feature>
<dbReference type="Pfam" id="PF00092">
    <property type="entry name" value="VWA"/>
    <property type="match status" value="1"/>
</dbReference>
<feature type="compositionally biased region" description="Acidic residues" evidence="3">
    <location>
        <begin position="1906"/>
        <end position="1928"/>
    </location>
</feature>
<reference evidence="5" key="1">
    <citation type="submission" date="2021-01" db="EMBL/GenBank/DDBJ databases">
        <authorList>
            <person name="Corre E."/>
            <person name="Pelletier E."/>
            <person name="Niang G."/>
            <person name="Scheremetjew M."/>
            <person name="Finn R."/>
            <person name="Kale V."/>
            <person name="Holt S."/>
            <person name="Cochrane G."/>
            <person name="Meng A."/>
            <person name="Brown T."/>
            <person name="Cohen L."/>
        </authorList>
    </citation>
    <scope>NUCLEOTIDE SEQUENCE</scope>
    <source>
        <strain evidence="5">B650</strain>
    </source>
</reference>
<name>A0A7S2K0T1_9STRA</name>
<dbReference type="PANTHER" id="PTHR48103:SF2">
    <property type="entry name" value="MIDASIN"/>
    <property type="match status" value="1"/>
</dbReference>